<dbReference type="RefSeq" id="WP_089849275.1">
    <property type="nucleotide sequence ID" value="NZ_FNEJ01000015.1"/>
</dbReference>
<dbReference type="PROSITE" id="PS50206">
    <property type="entry name" value="RHODANESE_3"/>
    <property type="match status" value="1"/>
</dbReference>
<dbReference type="InterPro" id="IPR036188">
    <property type="entry name" value="FAD/NAD-bd_sf"/>
</dbReference>
<proteinExistence type="predicted"/>
<feature type="domain" description="Rhodanese" evidence="2">
    <location>
        <begin position="42"/>
        <end position="78"/>
    </location>
</feature>
<dbReference type="Gene3D" id="3.30.9.10">
    <property type="entry name" value="D-Amino Acid Oxidase, subunit A, domain 2"/>
    <property type="match status" value="1"/>
</dbReference>
<gene>
    <name evidence="3" type="ORF">SAMN04487993_1015101</name>
</gene>
<keyword evidence="4" id="KW-1185">Reference proteome</keyword>
<dbReference type="SUPFAM" id="SSF51905">
    <property type="entry name" value="FAD/NAD(P)-binding domain"/>
    <property type="match status" value="1"/>
</dbReference>
<dbReference type="Gene3D" id="3.50.50.60">
    <property type="entry name" value="FAD/NAD(P)-binding domain"/>
    <property type="match status" value="1"/>
</dbReference>
<dbReference type="PANTHER" id="PTHR13847:SF281">
    <property type="entry name" value="FAD DEPENDENT OXIDOREDUCTASE DOMAIN-CONTAINING PROTEIN"/>
    <property type="match status" value="1"/>
</dbReference>
<dbReference type="GO" id="GO:0016491">
    <property type="term" value="F:oxidoreductase activity"/>
    <property type="evidence" value="ECO:0007669"/>
    <property type="project" value="UniProtKB-KW"/>
</dbReference>
<dbReference type="GO" id="GO:0005737">
    <property type="term" value="C:cytoplasm"/>
    <property type="evidence" value="ECO:0007669"/>
    <property type="project" value="TreeGrafter"/>
</dbReference>
<accession>A0A1G8QFW8</accession>
<dbReference type="InterPro" id="IPR006076">
    <property type="entry name" value="FAD-dep_OxRdtase"/>
</dbReference>
<evidence type="ECO:0000256" key="1">
    <source>
        <dbReference type="ARBA" id="ARBA00023002"/>
    </source>
</evidence>
<dbReference type="EMBL" id="FNEJ01000015">
    <property type="protein sequence ID" value="SDJ03496.1"/>
    <property type="molecule type" value="Genomic_DNA"/>
</dbReference>
<dbReference type="AlphaFoldDB" id="A0A1G8QFW8"/>
<organism evidence="3 4">
    <name type="scientific">Salipiger marinus</name>
    <dbReference type="NCBI Taxonomy" id="555512"/>
    <lineage>
        <taxon>Bacteria</taxon>
        <taxon>Pseudomonadati</taxon>
        <taxon>Pseudomonadota</taxon>
        <taxon>Alphaproteobacteria</taxon>
        <taxon>Rhodobacterales</taxon>
        <taxon>Roseobacteraceae</taxon>
        <taxon>Salipiger</taxon>
    </lineage>
</organism>
<name>A0A1G8QFW8_9RHOB</name>
<evidence type="ECO:0000313" key="3">
    <source>
        <dbReference type="EMBL" id="SDJ03496.1"/>
    </source>
</evidence>
<evidence type="ECO:0000313" key="4">
    <source>
        <dbReference type="Proteomes" id="UP000199093"/>
    </source>
</evidence>
<dbReference type="Proteomes" id="UP000199093">
    <property type="component" value="Unassembled WGS sequence"/>
</dbReference>
<dbReference type="STRING" id="555512.SAMN04487993_1015101"/>
<dbReference type="PANTHER" id="PTHR13847">
    <property type="entry name" value="SARCOSINE DEHYDROGENASE-RELATED"/>
    <property type="match status" value="1"/>
</dbReference>
<dbReference type="OrthoDB" id="9806601at2"/>
<protein>
    <submittedName>
        <fullName evidence="3">Glycine/D-amino acid oxidase</fullName>
    </submittedName>
</protein>
<dbReference type="Pfam" id="PF01266">
    <property type="entry name" value="DAO"/>
    <property type="match status" value="1"/>
</dbReference>
<reference evidence="3 4" key="1">
    <citation type="submission" date="2016-10" db="EMBL/GenBank/DDBJ databases">
        <authorList>
            <person name="de Groot N.N."/>
        </authorList>
    </citation>
    <scope>NUCLEOTIDE SEQUENCE [LARGE SCALE GENOMIC DNA]</scope>
    <source>
        <strain evidence="3 4">DSM 26424</strain>
    </source>
</reference>
<dbReference type="InterPro" id="IPR001763">
    <property type="entry name" value="Rhodanese-like_dom"/>
</dbReference>
<sequence>MRYQSDCLARFPSYWLDTAEEPDPATPLDGDARCDVAIVGAGYTGLACAVGLAEQGLNVRVLEGGFVGWGGSGRNSGSVIRGFKSSRSDLVRAFGETRGRAMAGFGDRTAASVYDMVDRFGIACDLRRTGWLLPAHNAAGLARTKERHRSWTADGTTGLELLDRDAVARMLGSDAYVGGMIDHACGALHPLSYARGLARGAISLGAKVHGETEVLSVTRQGGLWDLRTTRGTVRADRVLIAANAYVEGLEPRVERSIATIHTHMIATDPLPADLAAQILPGQQTASDSRRILYYWHRERDNRILFGTRGLLHGPRSAADFDHVHRALLSIYPQLAGVGISHRWAGRVAMTKDFLPHIDEPEPGLWAAYGYCGRGVAMATSYGGLLARAMLSGAGLDGIEVPRGPAPRLPGGALKSLGIVGATQLYKLLDLLD</sequence>
<evidence type="ECO:0000259" key="2">
    <source>
        <dbReference type="PROSITE" id="PS50206"/>
    </source>
</evidence>
<keyword evidence="1" id="KW-0560">Oxidoreductase</keyword>